<evidence type="ECO:0000313" key="2">
    <source>
        <dbReference type="Proteomes" id="UP000582974"/>
    </source>
</evidence>
<dbReference type="PANTHER" id="PTHR47505:SF1">
    <property type="entry name" value="DNA UTILIZATION PROTEIN YHGH"/>
    <property type="match status" value="1"/>
</dbReference>
<name>A0A838A9I6_9PSEU</name>
<evidence type="ECO:0000313" key="1">
    <source>
        <dbReference type="EMBL" id="MBA0125369.1"/>
    </source>
</evidence>
<accession>A0A838A9I6</accession>
<dbReference type="Gene3D" id="3.40.50.2020">
    <property type="match status" value="1"/>
</dbReference>
<dbReference type="AlphaFoldDB" id="A0A838A9I6"/>
<gene>
    <name evidence="1" type="ORF">H0B56_07425</name>
</gene>
<dbReference type="PANTHER" id="PTHR47505">
    <property type="entry name" value="DNA UTILIZATION PROTEIN YHGH"/>
    <property type="match status" value="1"/>
</dbReference>
<sequence length="230" mass="23079">MRRAATAALDLVLPASCAGCGRHGEPCCSRCRQALLDPAPLSGEPGRRVPSGSGVPGYALAGYRGAPRRILLACKEGGRRDLAPVLGEVLAEACVALSLTGDRDAAATLLLVPAPSRSSAARARGGSHVLRLARHAVAVLDRGGHPASLAPVLRLGPGALDSVGLDRAQRTANVAGRVSVTGGWRCAAGARVVLVDDVVTTGATAAACVRALREAGAGDLAVLGMTAVGH</sequence>
<organism evidence="1 2">
    <name type="scientific">Haloechinothrix aidingensis</name>
    <dbReference type="NCBI Taxonomy" id="2752311"/>
    <lineage>
        <taxon>Bacteria</taxon>
        <taxon>Bacillati</taxon>
        <taxon>Actinomycetota</taxon>
        <taxon>Actinomycetes</taxon>
        <taxon>Pseudonocardiales</taxon>
        <taxon>Pseudonocardiaceae</taxon>
        <taxon>Haloechinothrix</taxon>
    </lineage>
</organism>
<dbReference type="InterPro" id="IPR051910">
    <property type="entry name" value="ComF/GntX_DNA_util-trans"/>
</dbReference>
<reference evidence="1 2" key="1">
    <citation type="submission" date="2020-07" db="EMBL/GenBank/DDBJ databases">
        <title>Genome of Haloechinothrix sp.</title>
        <authorList>
            <person name="Tang S.-K."/>
            <person name="Yang L."/>
            <person name="Zhu W.-Y."/>
        </authorList>
    </citation>
    <scope>NUCLEOTIDE SEQUENCE [LARGE SCALE GENOMIC DNA]</scope>
    <source>
        <strain evidence="1 2">YIM 98757</strain>
    </source>
</reference>
<dbReference type="EMBL" id="JACCKD010000002">
    <property type="protein sequence ID" value="MBA0125369.1"/>
    <property type="molecule type" value="Genomic_DNA"/>
</dbReference>
<protein>
    <submittedName>
        <fullName evidence="1">ComF family protein</fullName>
    </submittedName>
</protein>
<dbReference type="SUPFAM" id="SSF53271">
    <property type="entry name" value="PRTase-like"/>
    <property type="match status" value="1"/>
</dbReference>
<dbReference type="InterPro" id="IPR029057">
    <property type="entry name" value="PRTase-like"/>
</dbReference>
<dbReference type="Proteomes" id="UP000582974">
    <property type="component" value="Unassembled WGS sequence"/>
</dbReference>
<keyword evidence="2" id="KW-1185">Reference proteome</keyword>
<comment type="caution">
    <text evidence="1">The sequence shown here is derived from an EMBL/GenBank/DDBJ whole genome shotgun (WGS) entry which is preliminary data.</text>
</comment>
<proteinExistence type="predicted"/>